<protein>
    <submittedName>
        <fullName evidence="1">Uncharacterized protein</fullName>
    </submittedName>
</protein>
<evidence type="ECO:0000313" key="2">
    <source>
        <dbReference type="Proteomes" id="UP000314982"/>
    </source>
</evidence>
<reference evidence="1" key="2">
    <citation type="submission" date="2025-08" db="UniProtKB">
        <authorList>
            <consortium name="Ensembl"/>
        </authorList>
    </citation>
    <scope>IDENTIFICATION</scope>
</reference>
<dbReference type="Proteomes" id="UP000314982">
    <property type="component" value="Unassembled WGS sequence"/>
</dbReference>
<accession>A0A4W5L3L1</accession>
<dbReference type="SUPFAM" id="SSF75304">
    <property type="entry name" value="Amidase signature (AS) enzymes"/>
    <property type="match status" value="1"/>
</dbReference>
<evidence type="ECO:0000313" key="1">
    <source>
        <dbReference type="Ensembl" id="ENSHHUP00000019214.1"/>
    </source>
</evidence>
<reference evidence="1" key="3">
    <citation type="submission" date="2025-09" db="UniProtKB">
        <authorList>
            <consortium name="Ensembl"/>
        </authorList>
    </citation>
    <scope>IDENTIFICATION</scope>
</reference>
<dbReference type="GO" id="GO:0017064">
    <property type="term" value="F:fatty acid amide hydrolase activity"/>
    <property type="evidence" value="ECO:0007669"/>
    <property type="project" value="TreeGrafter"/>
</dbReference>
<proteinExistence type="predicted"/>
<dbReference type="GO" id="GO:0004040">
    <property type="term" value="F:amidase activity"/>
    <property type="evidence" value="ECO:0007669"/>
    <property type="project" value="TreeGrafter"/>
</dbReference>
<dbReference type="InterPro" id="IPR036928">
    <property type="entry name" value="AS_sf"/>
</dbReference>
<keyword evidence="2" id="KW-1185">Reference proteome</keyword>
<dbReference type="PANTHER" id="PTHR45847">
    <property type="entry name" value="FATTY ACID AMIDE HYDROLASE"/>
    <property type="match status" value="1"/>
</dbReference>
<dbReference type="InterPro" id="IPR052096">
    <property type="entry name" value="Endocannabinoid_amidase"/>
</dbReference>
<dbReference type="GO" id="GO:0009062">
    <property type="term" value="P:fatty acid catabolic process"/>
    <property type="evidence" value="ECO:0007669"/>
    <property type="project" value="TreeGrafter"/>
</dbReference>
<dbReference type="STRING" id="62062.ENSHHUP00000019214"/>
<dbReference type="PANTHER" id="PTHR45847:SF6">
    <property type="entry name" value="FATTY ACID AMIDE HYDROLASE"/>
    <property type="match status" value="1"/>
</dbReference>
<sequence length="94" mass="10737">MHDVMAEWRRCELDVLLCPMMGPAYNHNYPGKLTSALSYTIIYNLLNFPAGVVPVSTVTAEDEEELRHYKGNYGDLWDKLYTKVQSKSQTHSPS</sequence>
<dbReference type="GeneTree" id="ENSGT00940000161237"/>
<dbReference type="AlphaFoldDB" id="A0A4W5L3L1"/>
<dbReference type="Ensembl" id="ENSHHUT00000019915.1">
    <property type="protein sequence ID" value="ENSHHUP00000019214.1"/>
    <property type="gene ID" value="ENSHHUG00000012004.1"/>
</dbReference>
<organism evidence="1 2">
    <name type="scientific">Hucho hucho</name>
    <name type="common">huchen</name>
    <dbReference type="NCBI Taxonomy" id="62062"/>
    <lineage>
        <taxon>Eukaryota</taxon>
        <taxon>Metazoa</taxon>
        <taxon>Chordata</taxon>
        <taxon>Craniata</taxon>
        <taxon>Vertebrata</taxon>
        <taxon>Euteleostomi</taxon>
        <taxon>Actinopterygii</taxon>
        <taxon>Neopterygii</taxon>
        <taxon>Teleostei</taxon>
        <taxon>Protacanthopterygii</taxon>
        <taxon>Salmoniformes</taxon>
        <taxon>Salmonidae</taxon>
        <taxon>Salmoninae</taxon>
        <taxon>Hucho</taxon>
    </lineage>
</organism>
<dbReference type="Gene3D" id="3.90.1300.10">
    <property type="entry name" value="Amidase signature (AS) domain"/>
    <property type="match status" value="1"/>
</dbReference>
<name>A0A4W5L3L1_9TELE</name>
<reference evidence="2" key="1">
    <citation type="submission" date="2018-06" db="EMBL/GenBank/DDBJ databases">
        <title>Genome assembly of Danube salmon.</title>
        <authorList>
            <person name="Macqueen D.J."/>
            <person name="Gundappa M.K."/>
        </authorList>
    </citation>
    <scope>NUCLEOTIDE SEQUENCE [LARGE SCALE GENOMIC DNA]</scope>
</reference>